<keyword evidence="3" id="KW-1185">Reference proteome</keyword>
<accession>A0ABZ2RSD2</accession>
<dbReference type="Proteomes" id="UP001477443">
    <property type="component" value="Chromosome"/>
</dbReference>
<reference evidence="2" key="1">
    <citation type="submission" date="2024-03" db="EMBL/GenBank/DDBJ databases">
        <title>Complete genome sequence of Mycoplasma felifaucium Z921 isolated from the trachea of a cheetah.</title>
        <authorList>
            <person name="Spergser J."/>
        </authorList>
    </citation>
    <scope>NUCLEOTIDE SEQUENCE [LARGE SCALE GENOMIC DNA]</scope>
    <source>
        <strain evidence="2">Z921</strain>
    </source>
</reference>
<gene>
    <name evidence="2" type="ORF">WG617_03250</name>
</gene>
<feature type="domain" description="DUF2779" evidence="1">
    <location>
        <begin position="451"/>
        <end position="586"/>
    </location>
</feature>
<proteinExistence type="predicted"/>
<evidence type="ECO:0000313" key="3">
    <source>
        <dbReference type="Proteomes" id="UP001477443"/>
    </source>
</evidence>
<dbReference type="EMBL" id="CP148067">
    <property type="protein sequence ID" value="WXL29006.1"/>
    <property type="molecule type" value="Genomic_DNA"/>
</dbReference>
<evidence type="ECO:0000313" key="2">
    <source>
        <dbReference type="EMBL" id="WXL29006.1"/>
    </source>
</evidence>
<dbReference type="Pfam" id="PF11074">
    <property type="entry name" value="DUF2779"/>
    <property type="match status" value="1"/>
</dbReference>
<dbReference type="RefSeq" id="WP_338822597.1">
    <property type="nucleotide sequence ID" value="NZ_CP148067.1"/>
</dbReference>
<dbReference type="NCBIfam" id="NF045869">
    <property type="entry name" value="UU173_fam"/>
    <property type="match status" value="1"/>
</dbReference>
<name>A0ABZ2RSD2_9BACT</name>
<protein>
    <submittedName>
        <fullName evidence="2">DUF2779 domain-containing protein</fullName>
    </submittedName>
</protein>
<dbReference type="InterPro" id="IPR021301">
    <property type="entry name" value="DUF2779"/>
</dbReference>
<evidence type="ECO:0000259" key="1">
    <source>
        <dbReference type="Pfam" id="PF11074"/>
    </source>
</evidence>
<sequence>MKFKDKKINENKYIKSFYCQDYFLWHTSDEFKNQYMSDNTFDFDDFNNSEDDDGDNSEKIWGLYFDNFAESNTTKNNPSKIFNKITEQANTYILQGIFNNKNVSYIPLNIDLTGKMQLTQKLLNDKNVDVIFNATFGYSTTEDFLIHSSQYAYDKTDKTIYLFKPFPKTTIKTLLSADFAYNVFKKSTQLEPNNIKAIIVDNLLPLKQDKSNFFITECCGMSKDPSEINNERLQKLNDKLIGTFFDGKDKEFVNNYYRKGLQYSGQHYEILVSKLEKQKIYEKQKYSYLDCIKGRQVLRNITLSEAKDKEIAFFCFQKANSTIINEEINLGNFDNTINRIQNAYTVNNVNFDILDPYYDNPVPISLDYSEFGQNDELLKTYKKYIITDDKWMNGNVNDSLKGKFFEKKSPKSSFDKYYSNLKTSKQMPDFFKREVVEKYLSLLHQKDCKIVWYDYESFTSPLPVFDNFRPYRQVINQVSIIETINGKIVDDSQEDIVVDPKTIQIIDLVKILKKLYDRQANYYIVFNKTFENSRNQEIAKLASENSNNTIFVKSLKTVLNINTIDVQLYANYINDRTIDLMDLFKSAKSNPDVLFKFKLDKNNTEEIELPTLNKNSILVNNIDANLFANPEFVDKILNFNIFLKDLKCLFSIKKVEKLITSKKIKLEHLITPYSELEEIHNGGNAMEAAIKRYCGITGDNVWNNTVVNLKKYCHNDVLAMIMAFNFAEKIVSDLFPEINQLKYTFDNTKQYFINTNTNKIELVDK</sequence>
<organism evidence="2 3">
    <name type="scientific">Mycoplasmopsis felifaucium</name>
    <dbReference type="NCBI Taxonomy" id="35768"/>
    <lineage>
        <taxon>Bacteria</taxon>
        <taxon>Bacillati</taxon>
        <taxon>Mycoplasmatota</taxon>
        <taxon>Mycoplasmoidales</taxon>
        <taxon>Metamycoplasmataceae</taxon>
        <taxon>Mycoplasmopsis</taxon>
    </lineage>
</organism>